<keyword evidence="4 7" id="KW-0489">Methyltransferase</keyword>
<feature type="active site" evidence="7">
    <location>
        <position position="62"/>
    </location>
</feature>
<proteinExistence type="inferred from homology"/>
<sequence length="218" mass="23412">MTDHRSKARRMVETQIARRGVRDSHVLRAMAQAPRERFVDADMADLAYEDMPLPIGQGQTISQPYIVAAMIEAAGVRPGDRVLEVGAGSGYAAAVLGLIAKQVYAVERLETLAALARQRLAALGYRNVQVLTGDGARGLPDHAPFDAILVSAGAPSVPAALKQQLATGGRLVIPVGGHDGQRLKKIIRRTEDHYEEQDLEGVLFVPLVGVEPDAPDRP</sequence>
<reference evidence="9" key="1">
    <citation type="journal article" date="2019" name="Int. J. Syst. Evol. Microbiol.">
        <title>The Global Catalogue of Microorganisms (GCM) 10K type strain sequencing project: providing services to taxonomists for standard genome sequencing and annotation.</title>
        <authorList>
            <consortium name="The Broad Institute Genomics Platform"/>
            <consortium name="The Broad Institute Genome Sequencing Center for Infectious Disease"/>
            <person name="Wu L."/>
            <person name="Ma J."/>
        </authorList>
    </citation>
    <scope>NUCLEOTIDE SEQUENCE [LARGE SCALE GENOMIC DNA]</scope>
    <source>
        <strain evidence="9">KCTC 42282</strain>
    </source>
</reference>
<dbReference type="CDD" id="cd02440">
    <property type="entry name" value="AdoMet_MTases"/>
    <property type="match status" value="1"/>
</dbReference>
<comment type="subcellular location">
    <subcellularLocation>
        <location evidence="1 7">Cytoplasm</location>
    </subcellularLocation>
</comment>
<evidence type="ECO:0000256" key="4">
    <source>
        <dbReference type="ARBA" id="ARBA00022603"/>
    </source>
</evidence>
<dbReference type="NCBIfam" id="NF001453">
    <property type="entry name" value="PRK00312.1"/>
    <property type="match status" value="1"/>
</dbReference>
<dbReference type="Gene3D" id="3.40.50.150">
    <property type="entry name" value="Vaccinia Virus protein VP39"/>
    <property type="match status" value="1"/>
</dbReference>
<comment type="catalytic activity">
    <reaction evidence="7">
        <text>[protein]-L-isoaspartate + S-adenosyl-L-methionine = [protein]-L-isoaspartate alpha-methyl ester + S-adenosyl-L-homocysteine</text>
        <dbReference type="Rhea" id="RHEA:12705"/>
        <dbReference type="Rhea" id="RHEA-COMP:12143"/>
        <dbReference type="Rhea" id="RHEA-COMP:12144"/>
        <dbReference type="ChEBI" id="CHEBI:57856"/>
        <dbReference type="ChEBI" id="CHEBI:59789"/>
        <dbReference type="ChEBI" id="CHEBI:90596"/>
        <dbReference type="ChEBI" id="CHEBI:90598"/>
        <dbReference type="EC" id="2.1.1.77"/>
    </reaction>
</comment>
<organism evidence="8 9">
    <name type="scientific">Camelimonas fluminis</name>
    <dbReference type="NCBI Taxonomy" id="1576911"/>
    <lineage>
        <taxon>Bacteria</taxon>
        <taxon>Pseudomonadati</taxon>
        <taxon>Pseudomonadota</taxon>
        <taxon>Alphaproteobacteria</taxon>
        <taxon>Hyphomicrobiales</taxon>
        <taxon>Chelatococcaceae</taxon>
        <taxon>Camelimonas</taxon>
    </lineage>
</organism>
<gene>
    <name evidence="7" type="primary">pcm</name>
    <name evidence="8" type="ORF">ACFONL_20415</name>
</gene>
<evidence type="ECO:0000313" key="9">
    <source>
        <dbReference type="Proteomes" id="UP001595704"/>
    </source>
</evidence>
<dbReference type="EMBL" id="JBHRYC010000098">
    <property type="protein sequence ID" value="MFC3639708.1"/>
    <property type="molecule type" value="Genomic_DNA"/>
</dbReference>
<dbReference type="PROSITE" id="PS01279">
    <property type="entry name" value="PCMT"/>
    <property type="match status" value="1"/>
</dbReference>
<comment type="caution">
    <text evidence="8">The sequence shown here is derived from an EMBL/GenBank/DDBJ whole genome shotgun (WGS) entry which is preliminary data.</text>
</comment>
<evidence type="ECO:0000256" key="6">
    <source>
        <dbReference type="ARBA" id="ARBA00022691"/>
    </source>
</evidence>
<evidence type="ECO:0000256" key="2">
    <source>
        <dbReference type="ARBA" id="ARBA00005369"/>
    </source>
</evidence>
<dbReference type="InterPro" id="IPR029063">
    <property type="entry name" value="SAM-dependent_MTases_sf"/>
</dbReference>
<keyword evidence="9" id="KW-1185">Reference proteome</keyword>
<dbReference type="Proteomes" id="UP001595704">
    <property type="component" value="Unassembled WGS sequence"/>
</dbReference>
<dbReference type="GO" id="GO:0032259">
    <property type="term" value="P:methylation"/>
    <property type="evidence" value="ECO:0007669"/>
    <property type="project" value="UniProtKB-KW"/>
</dbReference>
<keyword evidence="5 7" id="KW-0808">Transferase</keyword>
<name>A0ABV7UMH9_9HYPH</name>
<evidence type="ECO:0000313" key="8">
    <source>
        <dbReference type="EMBL" id="MFC3639708.1"/>
    </source>
</evidence>
<evidence type="ECO:0000256" key="1">
    <source>
        <dbReference type="ARBA" id="ARBA00004496"/>
    </source>
</evidence>
<dbReference type="PANTHER" id="PTHR11579:SF0">
    <property type="entry name" value="PROTEIN-L-ISOASPARTATE(D-ASPARTATE) O-METHYLTRANSFERASE"/>
    <property type="match status" value="1"/>
</dbReference>
<dbReference type="RefSeq" id="WP_191318809.1">
    <property type="nucleotide sequence ID" value="NZ_BNCG01000004.1"/>
</dbReference>
<protein>
    <recommendedName>
        <fullName evidence="7">Protein-L-isoaspartate O-methyltransferase</fullName>
        <ecNumber evidence="7">2.1.1.77</ecNumber>
    </recommendedName>
    <alternativeName>
        <fullName evidence="7">L-isoaspartyl protein carboxyl methyltransferase</fullName>
    </alternativeName>
    <alternativeName>
        <fullName evidence="7">Protein L-isoaspartyl methyltransferase</fullName>
    </alternativeName>
    <alternativeName>
        <fullName evidence="7">Protein-beta-aspartate methyltransferase</fullName>
        <shortName evidence="7">PIMT</shortName>
    </alternativeName>
</protein>
<accession>A0ABV7UMH9</accession>
<dbReference type="InterPro" id="IPR000682">
    <property type="entry name" value="PCMT"/>
</dbReference>
<comment type="function">
    <text evidence="7">Catalyzes the methyl esterification of L-isoaspartyl residues in peptides and proteins that result from spontaneous decomposition of normal L-aspartyl and L-asparaginyl residues. It plays a role in the repair and/or degradation of damaged proteins.</text>
</comment>
<dbReference type="SUPFAM" id="SSF53335">
    <property type="entry name" value="S-adenosyl-L-methionine-dependent methyltransferases"/>
    <property type="match status" value="1"/>
</dbReference>
<dbReference type="HAMAP" id="MF_00090">
    <property type="entry name" value="PIMT"/>
    <property type="match status" value="1"/>
</dbReference>
<dbReference type="PANTHER" id="PTHR11579">
    <property type="entry name" value="PROTEIN-L-ISOASPARTATE O-METHYLTRANSFERASE"/>
    <property type="match status" value="1"/>
</dbReference>
<evidence type="ECO:0000256" key="3">
    <source>
        <dbReference type="ARBA" id="ARBA00022490"/>
    </source>
</evidence>
<dbReference type="Pfam" id="PF01135">
    <property type="entry name" value="PCMT"/>
    <property type="match status" value="1"/>
</dbReference>
<dbReference type="NCBIfam" id="TIGR00080">
    <property type="entry name" value="pimt"/>
    <property type="match status" value="1"/>
</dbReference>
<keyword evidence="6 7" id="KW-0949">S-adenosyl-L-methionine</keyword>
<keyword evidence="3 7" id="KW-0963">Cytoplasm</keyword>
<dbReference type="GO" id="GO:0004719">
    <property type="term" value="F:protein-L-isoaspartate (D-aspartate) O-methyltransferase activity"/>
    <property type="evidence" value="ECO:0007669"/>
    <property type="project" value="UniProtKB-EC"/>
</dbReference>
<evidence type="ECO:0000256" key="7">
    <source>
        <dbReference type="HAMAP-Rule" id="MF_00090"/>
    </source>
</evidence>
<comment type="similarity">
    <text evidence="2 7">Belongs to the methyltransferase superfamily. L-isoaspartyl/D-aspartyl protein methyltransferase family.</text>
</comment>
<evidence type="ECO:0000256" key="5">
    <source>
        <dbReference type="ARBA" id="ARBA00022679"/>
    </source>
</evidence>
<dbReference type="EC" id="2.1.1.77" evidence="7"/>